<keyword evidence="6" id="KW-1185">Reference proteome</keyword>
<evidence type="ECO:0000256" key="3">
    <source>
        <dbReference type="SAM" id="MobiDB-lite"/>
    </source>
</evidence>
<feature type="compositionally biased region" description="Basic and acidic residues" evidence="3">
    <location>
        <begin position="131"/>
        <end position="154"/>
    </location>
</feature>
<dbReference type="Gene3D" id="3.30.40.10">
    <property type="entry name" value="Zinc/RING finger domain, C3HC4 (zinc finger)"/>
    <property type="match status" value="1"/>
</dbReference>
<feature type="region of interest" description="Disordered" evidence="3">
    <location>
        <begin position="341"/>
        <end position="403"/>
    </location>
</feature>
<sequence length="522" mass="56953">MLNSSNAENTKELESVNNSQQSQVEENSSVDDLEVAGVKEKPKPLQKEDEVVKKKYGGLLAKKPPLISKDHERAFFDSADWALGKQGAMKSKGPLEALRPKIEPTPHQQIPTRLSSSAPADDADGEGTTEDNIKNGESDQMEEEKCGTKPDEITTKTGSLCCVAARPHGSTATSGEWSTGPHDPYWRTNSSFSPPPTRWDFRFQSEALSSGSHDGPHLHGSSASSNSRESRSWGRGNQLTNHHYLVSDAVGAYYSSPSDNSPIQQWTPPVIQEISHGDYDTSRQVLRPSSFSLTMEGNSNARDGRGSTSSRSESSDSESIAKSHSSHRNFPSYRYFMSKPIHPLSLPPKTPKRGPVPASELGSPTPLGEKHRSSSASISVDLTEEDPDPPLEPERPVGSSLTVSDSPIKCSLCNRYLSQRSPWSARRIVRTSDMPVAGVLSCCHVFHAECLDQTTPKARKTDPPCPVCVDGSRNTILSLNRSRIRKSMSLKGNMGKEFPGRLGRISPFSSQSFVESMDHAAL</sequence>
<feature type="region of interest" description="Disordered" evidence="3">
    <location>
        <begin position="1"/>
        <end position="50"/>
    </location>
</feature>
<dbReference type="InterPro" id="IPR006760">
    <property type="entry name" value="Endosulphine"/>
</dbReference>
<feature type="compositionally biased region" description="Low complexity" evidence="3">
    <location>
        <begin position="15"/>
        <end position="27"/>
    </location>
</feature>
<dbReference type="EMBL" id="NQVE01000215">
    <property type="protein sequence ID" value="RAL37621.1"/>
    <property type="molecule type" value="Genomic_DNA"/>
</dbReference>
<gene>
    <name evidence="5" type="ORF">DM860_000315</name>
</gene>
<dbReference type="InterPro" id="IPR013083">
    <property type="entry name" value="Znf_RING/FYVE/PHD"/>
</dbReference>
<keyword evidence="2" id="KW-0862">Zinc</keyword>
<accession>A0A328CZ70</accession>
<comment type="caution">
    <text evidence="5">The sequence shown here is derived from an EMBL/GenBank/DDBJ whole genome shotgun (WGS) entry which is preliminary data.</text>
</comment>
<feature type="compositionally biased region" description="Basic and acidic residues" evidence="3">
    <location>
        <begin position="37"/>
        <end position="50"/>
    </location>
</feature>
<evidence type="ECO:0000256" key="2">
    <source>
        <dbReference type="PROSITE-ProRule" id="PRU00175"/>
    </source>
</evidence>
<dbReference type="SMART" id="SM00184">
    <property type="entry name" value="RING"/>
    <property type="match status" value="1"/>
</dbReference>
<feature type="compositionally biased region" description="Polar residues" evidence="3">
    <location>
        <begin position="106"/>
        <end position="118"/>
    </location>
</feature>
<dbReference type="GO" id="GO:0008270">
    <property type="term" value="F:zinc ion binding"/>
    <property type="evidence" value="ECO:0007669"/>
    <property type="project" value="UniProtKB-KW"/>
</dbReference>
<feature type="compositionally biased region" description="Polar residues" evidence="3">
    <location>
        <begin position="289"/>
        <end position="300"/>
    </location>
</feature>
<feature type="region of interest" description="Disordered" evidence="3">
    <location>
        <begin position="166"/>
        <end position="236"/>
    </location>
</feature>
<feature type="region of interest" description="Disordered" evidence="3">
    <location>
        <begin position="87"/>
        <end position="154"/>
    </location>
</feature>
<comment type="similarity">
    <text evidence="1">Belongs to the endosulfine family.</text>
</comment>
<protein>
    <recommendedName>
        <fullName evidence="4">RING-type domain-containing protein</fullName>
    </recommendedName>
</protein>
<dbReference type="InterPro" id="IPR001841">
    <property type="entry name" value="Znf_RING"/>
</dbReference>
<evidence type="ECO:0000256" key="1">
    <source>
        <dbReference type="ARBA" id="ARBA00010520"/>
    </source>
</evidence>
<feature type="compositionally biased region" description="Low complexity" evidence="3">
    <location>
        <begin position="306"/>
        <end position="323"/>
    </location>
</feature>
<dbReference type="PROSITE" id="PS50089">
    <property type="entry name" value="ZF_RING_2"/>
    <property type="match status" value="1"/>
</dbReference>
<dbReference type="Pfam" id="PF04667">
    <property type="entry name" value="Endosulfine"/>
    <property type="match status" value="1"/>
</dbReference>
<keyword evidence="2" id="KW-0863">Zinc-finger</keyword>
<reference evidence="5 6" key="1">
    <citation type="submission" date="2018-06" db="EMBL/GenBank/DDBJ databases">
        <title>The Genome of Cuscuta australis (Dodder) Provides Insight into the Evolution of Plant Parasitism.</title>
        <authorList>
            <person name="Liu H."/>
        </authorList>
    </citation>
    <scope>NUCLEOTIDE SEQUENCE [LARGE SCALE GENOMIC DNA]</scope>
    <source>
        <strain evidence="6">cv. Yunnan</strain>
        <tissue evidence="5">Vines</tissue>
    </source>
</reference>
<dbReference type="PANTHER" id="PTHR31150">
    <property type="entry name" value="EXPRESSED PROTEIN"/>
    <property type="match status" value="1"/>
</dbReference>
<evidence type="ECO:0000313" key="5">
    <source>
        <dbReference type="EMBL" id="RAL37621.1"/>
    </source>
</evidence>
<dbReference type="PANTHER" id="PTHR31150:SF23">
    <property type="entry name" value="MANDELONITRILE LYASE-RELATED"/>
    <property type="match status" value="1"/>
</dbReference>
<name>A0A328CZ70_9ASTE</name>
<evidence type="ECO:0000259" key="4">
    <source>
        <dbReference type="PROSITE" id="PS50089"/>
    </source>
</evidence>
<evidence type="ECO:0000313" key="6">
    <source>
        <dbReference type="Proteomes" id="UP000249390"/>
    </source>
</evidence>
<feature type="domain" description="RING-type" evidence="4">
    <location>
        <begin position="410"/>
        <end position="468"/>
    </location>
</feature>
<feature type="region of interest" description="Disordered" evidence="3">
    <location>
        <begin position="289"/>
        <end position="326"/>
    </location>
</feature>
<dbReference type="Proteomes" id="UP000249390">
    <property type="component" value="Unassembled WGS sequence"/>
</dbReference>
<dbReference type="AlphaFoldDB" id="A0A328CZ70"/>
<feature type="compositionally biased region" description="Acidic residues" evidence="3">
    <location>
        <begin position="382"/>
        <end position="391"/>
    </location>
</feature>
<organism evidence="5 6">
    <name type="scientific">Cuscuta australis</name>
    <dbReference type="NCBI Taxonomy" id="267555"/>
    <lineage>
        <taxon>Eukaryota</taxon>
        <taxon>Viridiplantae</taxon>
        <taxon>Streptophyta</taxon>
        <taxon>Embryophyta</taxon>
        <taxon>Tracheophyta</taxon>
        <taxon>Spermatophyta</taxon>
        <taxon>Magnoliopsida</taxon>
        <taxon>eudicotyledons</taxon>
        <taxon>Gunneridae</taxon>
        <taxon>Pentapetalae</taxon>
        <taxon>asterids</taxon>
        <taxon>lamiids</taxon>
        <taxon>Solanales</taxon>
        <taxon>Convolvulaceae</taxon>
        <taxon>Cuscuteae</taxon>
        <taxon>Cuscuta</taxon>
        <taxon>Cuscuta subgen. Grammica</taxon>
        <taxon>Cuscuta sect. Cleistogrammica</taxon>
    </lineage>
</organism>
<proteinExistence type="inferred from homology"/>
<keyword evidence="2" id="KW-0479">Metal-binding</keyword>
<dbReference type="SUPFAM" id="SSF57850">
    <property type="entry name" value="RING/U-box"/>
    <property type="match status" value="1"/>
</dbReference>